<evidence type="ECO:0000313" key="1">
    <source>
        <dbReference type="EMBL" id="KAF6039567.1"/>
    </source>
</evidence>
<proteinExistence type="predicted"/>
<keyword evidence="2" id="KW-1185">Reference proteome</keyword>
<protein>
    <submittedName>
        <fullName evidence="1">Uncharacterized protein</fullName>
    </submittedName>
</protein>
<name>A0A7J7KN47_BUGNE</name>
<accession>A0A7J7KN47</accession>
<comment type="caution">
    <text evidence="1">The sequence shown here is derived from an EMBL/GenBank/DDBJ whole genome shotgun (WGS) entry which is preliminary data.</text>
</comment>
<dbReference type="Proteomes" id="UP000593567">
    <property type="component" value="Unassembled WGS sequence"/>
</dbReference>
<gene>
    <name evidence="1" type="ORF">EB796_002130</name>
</gene>
<evidence type="ECO:0000313" key="2">
    <source>
        <dbReference type="Proteomes" id="UP000593567"/>
    </source>
</evidence>
<dbReference type="EMBL" id="VXIV02000238">
    <property type="protein sequence ID" value="KAF6039567.1"/>
    <property type="molecule type" value="Genomic_DNA"/>
</dbReference>
<sequence length="75" mass="8633">MDCGRIVYSPNYARDVNNQGYMQLATIGRWKLGNNSLRLQTCDSLRLQTCDSLRLQTCDSLRLQTCDSLRLQTFV</sequence>
<dbReference type="AlphaFoldDB" id="A0A7J7KN47"/>
<reference evidence="1" key="1">
    <citation type="submission" date="2020-06" db="EMBL/GenBank/DDBJ databases">
        <title>Draft genome of Bugula neritina, a colonial animal packing powerful symbionts and potential medicines.</title>
        <authorList>
            <person name="Rayko M."/>
        </authorList>
    </citation>
    <scope>NUCLEOTIDE SEQUENCE [LARGE SCALE GENOMIC DNA]</scope>
    <source>
        <strain evidence="1">Kwan_BN1</strain>
    </source>
</reference>
<organism evidence="1 2">
    <name type="scientific">Bugula neritina</name>
    <name type="common">Brown bryozoan</name>
    <name type="synonym">Sertularia neritina</name>
    <dbReference type="NCBI Taxonomy" id="10212"/>
    <lineage>
        <taxon>Eukaryota</taxon>
        <taxon>Metazoa</taxon>
        <taxon>Spiralia</taxon>
        <taxon>Lophotrochozoa</taxon>
        <taxon>Bryozoa</taxon>
        <taxon>Gymnolaemata</taxon>
        <taxon>Cheilostomatida</taxon>
        <taxon>Flustrina</taxon>
        <taxon>Buguloidea</taxon>
        <taxon>Bugulidae</taxon>
        <taxon>Bugula</taxon>
    </lineage>
</organism>